<keyword evidence="9 10" id="KW-0275">Fatty acid biosynthesis</keyword>
<evidence type="ECO:0000313" key="12">
    <source>
        <dbReference type="Proteomes" id="UP000261600"/>
    </source>
</evidence>
<evidence type="ECO:0000256" key="9">
    <source>
        <dbReference type="ARBA" id="ARBA00023160"/>
    </source>
</evidence>
<keyword evidence="7 10" id="KW-0443">Lipid metabolism</keyword>
<dbReference type="GO" id="GO:0034625">
    <property type="term" value="P:fatty acid elongation, monounsaturated fatty acid"/>
    <property type="evidence" value="ECO:0007669"/>
    <property type="project" value="TreeGrafter"/>
</dbReference>
<evidence type="ECO:0000256" key="7">
    <source>
        <dbReference type="ARBA" id="ARBA00023098"/>
    </source>
</evidence>
<reference evidence="11" key="2">
    <citation type="submission" date="2025-09" db="UniProtKB">
        <authorList>
            <consortium name="Ensembl"/>
        </authorList>
    </citation>
    <scope>IDENTIFICATION</scope>
</reference>
<evidence type="ECO:0000256" key="2">
    <source>
        <dbReference type="ARBA" id="ARBA00022516"/>
    </source>
</evidence>
<dbReference type="Pfam" id="PF01151">
    <property type="entry name" value="ELO"/>
    <property type="match status" value="2"/>
</dbReference>
<dbReference type="PANTHER" id="PTHR11157:SF126">
    <property type="entry name" value="ELONGATION OF VERY LONG CHAIN FATTY ACIDS PROTEIN"/>
    <property type="match status" value="1"/>
</dbReference>
<dbReference type="GO" id="GO:0019367">
    <property type="term" value="P:fatty acid elongation, saturated fatty acid"/>
    <property type="evidence" value="ECO:0007669"/>
    <property type="project" value="TreeGrafter"/>
</dbReference>
<dbReference type="GO" id="GO:0034626">
    <property type="term" value="P:fatty acid elongation, polyunsaturated fatty acid"/>
    <property type="evidence" value="ECO:0007669"/>
    <property type="project" value="TreeGrafter"/>
</dbReference>
<proteinExistence type="inferred from homology"/>
<dbReference type="Proteomes" id="UP000261600">
    <property type="component" value="Unplaced"/>
</dbReference>
<reference evidence="11" key="1">
    <citation type="submission" date="2025-08" db="UniProtKB">
        <authorList>
            <consortium name="Ensembl"/>
        </authorList>
    </citation>
    <scope>IDENTIFICATION</scope>
</reference>
<comment type="caution">
    <text evidence="10">Lacks conserved residue(s) required for the propagation of feature annotation.</text>
</comment>
<dbReference type="InterPro" id="IPR002076">
    <property type="entry name" value="ELO_fam"/>
</dbReference>
<dbReference type="AlphaFoldDB" id="A0A3Q3QJL9"/>
<feature type="transmembrane region" description="Helical" evidence="10">
    <location>
        <begin position="206"/>
        <end position="226"/>
    </location>
</feature>
<organism evidence="11 12">
    <name type="scientific">Monopterus albus</name>
    <name type="common">Swamp eel</name>
    <dbReference type="NCBI Taxonomy" id="43700"/>
    <lineage>
        <taxon>Eukaryota</taxon>
        <taxon>Metazoa</taxon>
        <taxon>Chordata</taxon>
        <taxon>Craniata</taxon>
        <taxon>Vertebrata</taxon>
        <taxon>Euteleostomi</taxon>
        <taxon>Actinopterygii</taxon>
        <taxon>Neopterygii</taxon>
        <taxon>Teleostei</taxon>
        <taxon>Neoteleostei</taxon>
        <taxon>Acanthomorphata</taxon>
        <taxon>Anabantaria</taxon>
        <taxon>Synbranchiformes</taxon>
        <taxon>Synbranchidae</taxon>
        <taxon>Monopterus</taxon>
    </lineage>
</organism>
<feature type="transmembrane region" description="Helical" evidence="10">
    <location>
        <begin position="102"/>
        <end position="121"/>
    </location>
</feature>
<evidence type="ECO:0000256" key="4">
    <source>
        <dbReference type="ARBA" id="ARBA00022692"/>
    </source>
</evidence>
<keyword evidence="5 10" id="KW-0276">Fatty acid metabolism</keyword>
<evidence type="ECO:0000256" key="10">
    <source>
        <dbReference type="RuleBase" id="RU361115"/>
    </source>
</evidence>
<dbReference type="EC" id="2.3.1.199" evidence="10"/>
<protein>
    <recommendedName>
        <fullName evidence="10">Elongation of very long chain fatty acids protein</fullName>
        <ecNumber evidence="10">2.3.1.199</ecNumber>
    </recommendedName>
    <alternativeName>
        <fullName evidence="10">Very-long-chain 3-oxoacyl-CoA synthase</fullName>
    </alternativeName>
</protein>
<feature type="transmembrane region" description="Helical" evidence="10">
    <location>
        <begin position="176"/>
        <end position="194"/>
    </location>
</feature>
<accession>A0A3Q3QJL9</accession>
<evidence type="ECO:0000256" key="6">
    <source>
        <dbReference type="ARBA" id="ARBA00022989"/>
    </source>
</evidence>
<evidence type="ECO:0000256" key="1">
    <source>
        <dbReference type="ARBA" id="ARBA00004141"/>
    </source>
</evidence>
<comment type="subcellular location">
    <subcellularLocation>
        <location evidence="1">Membrane</location>
        <topology evidence="1">Multi-pass membrane protein</topology>
    </subcellularLocation>
</comment>
<name>A0A3Q3QJL9_MONAL</name>
<keyword evidence="2 10" id="KW-0444">Lipid biosynthesis</keyword>
<evidence type="ECO:0000256" key="8">
    <source>
        <dbReference type="ARBA" id="ARBA00023136"/>
    </source>
</evidence>
<comment type="similarity">
    <text evidence="10">Belongs to the ELO family.</text>
</comment>
<evidence type="ECO:0000313" key="11">
    <source>
        <dbReference type="Ensembl" id="ENSMALP00000014141.1"/>
    </source>
</evidence>
<dbReference type="GO" id="GO:0030148">
    <property type="term" value="P:sphingolipid biosynthetic process"/>
    <property type="evidence" value="ECO:0007669"/>
    <property type="project" value="TreeGrafter"/>
</dbReference>
<evidence type="ECO:0000256" key="5">
    <source>
        <dbReference type="ARBA" id="ARBA00022832"/>
    </source>
</evidence>
<dbReference type="GO" id="GO:0009922">
    <property type="term" value="F:fatty acid elongase activity"/>
    <property type="evidence" value="ECO:0007669"/>
    <property type="project" value="UniProtKB-EC"/>
</dbReference>
<keyword evidence="3 10" id="KW-0808">Transferase</keyword>
<keyword evidence="6 10" id="KW-1133">Transmembrane helix</keyword>
<comment type="catalytic activity">
    <reaction evidence="10">
        <text>a very-long-chain acyl-CoA + malonyl-CoA + H(+) = a very-long-chain 3-oxoacyl-CoA + CO2 + CoA</text>
        <dbReference type="Rhea" id="RHEA:32727"/>
        <dbReference type="ChEBI" id="CHEBI:15378"/>
        <dbReference type="ChEBI" id="CHEBI:16526"/>
        <dbReference type="ChEBI" id="CHEBI:57287"/>
        <dbReference type="ChEBI" id="CHEBI:57384"/>
        <dbReference type="ChEBI" id="CHEBI:90725"/>
        <dbReference type="ChEBI" id="CHEBI:90736"/>
        <dbReference type="EC" id="2.3.1.199"/>
    </reaction>
</comment>
<dbReference type="GO" id="GO:0005789">
    <property type="term" value="C:endoplasmic reticulum membrane"/>
    <property type="evidence" value="ECO:0007669"/>
    <property type="project" value="TreeGrafter"/>
</dbReference>
<keyword evidence="4 10" id="KW-0812">Transmembrane</keyword>
<sequence length="238" mass="28136">MNVFPSQGFQALTMWQKLPLFCQKILDNGDKRTDNWLLVYSPVPIIWRKLMAKRQPVNLKPMLLVYNFQNLQTVFLSFQFIASSWLDRYNLLCHPVDYSNNPLSRLIIFFTLSVMCWWFYFSKVIELSDAVSKQGEERIYGITCNAHPLYMFTAELIGLISSLVHSVTKYLWWKHYLTSLQLLQFFIVTIHITYNLFADCDFPDSMNMVVLVYSVSFIVFLGNFHYHNYLAKRKTKTT</sequence>
<evidence type="ECO:0000256" key="3">
    <source>
        <dbReference type="ARBA" id="ARBA00022679"/>
    </source>
</evidence>
<feature type="transmembrane region" description="Helical" evidence="10">
    <location>
        <begin position="63"/>
        <end position="82"/>
    </location>
</feature>
<keyword evidence="12" id="KW-1185">Reference proteome</keyword>
<dbReference type="GO" id="GO:0042761">
    <property type="term" value="P:very long-chain fatty acid biosynthetic process"/>
    <property type="evidence" value="ECO:0007669"/>
    <property type="project" value="TreeGrafter"/>
</dbReference>
<keyword evidence="8 10" id="KW-0472">Membrane</keyword>
<dbReference type="PANTHER" id="PTHR11157">
    <property type="entry name" value="FATTY ACID ACYL TRANSFERASE-RELATED"/>
    <property type="match status" value="1"/>
</dbReference>
<dbReference type="Ensembl" id="ENSMALT00000014445.1">
    <property type="protein sequence ID" value="ENSMALP00000014141.1"/>
    <property type="gene ID" value="ENSMALG00000009922.1"/>
</dbReference>